<organism evidence="1 2">
    <name type="scientific">Acer yangbiense</name>
    <dbReference type="NCBI Taxonomy" id="1000413"/>
    <lineage>
        <taxon>Eukaryota</taxon>
        <taxon>Viridiplantae</taxon>
        <taxon>Streptophyta</taxon>
        <taxon>Embryophyta</taxon>
        <taxon>Tracheophyta</taxon>
        <taxon>Spermatophyta</taxon>
        <taxon>Magnoliopsida</taxon>
        <taxon>eudicotyledons</taxon>
        <taxon>Gunneridae</taxon>
        <taxon>Pentapetalae</taxon>
        <taxon>rosids</taxon>
        <taxon>malvids</taxon>
        <taxon>Sapindales</taxon>
        <taxon>Sapindaceae</taxon>
        <taxon>Hippocastanoideae</taxon>
        <taxon>Acereae</taxon>
        <taxon>Acer</taxon>
    </lineage>
</organism>
<keyword evidence="2" id="KW-1185">Reference proteome</keyword>
<reference evidence="2" key="1">
    <citation type="journal article" date="2019" name="Gigascience">
        <title>De novo genome assembly of the endangered Acer yangbiense, a plant species with extremely small populations endemic to Yunnan Province, China.</title>
        <authorList>
            <person name="Yang J."/>
            <person name="Wariss H.M."/>
            <person name="Tao L."/>
            <person name="Zhang R."/>
            <person name="Yun Q."/>
            <person name="Hollingsworth P."/>
            <person name="Dao Z."/>
            <person name="Luo G."/>
            <person name="Guo H."/>
            <person name="Ma Y."/>
            <person name="Sun W."/>
        </authorList>
    </citation>
    <scope>NUCLEOTIDE SEQUENCE [LARGE SCALE GENOMIC DNA]</scope>
    <source>
        <strain evidence="2">cv. Malutang</strain>
    </source>
</reference>
<gene>
    <name evidence="1" type="ORF">EZV62_013099</name>
</gene>
<protein>
    <submittedName>
        <fullName evidence="1">Uncharacterized protein</fullName>
    </submittedName>
</protein>
<name>A0A5C7HZC5_9ROSI</name>
<evidence type="ECO:0000313" key="1">
    <source>
        <dbReference type="EMBL" id="TXG61736.1"/>
    </source>
</evidence>
<dbReference type="EMBL" id="VAHF01000005">
    <property type="protein sequence ID" value="TXG61736.1"/>
    <property type="molecule type" value="Genomic_DNA"/>
</dbReference>
<accession>A0A5C7HZC5</accession>
<dbReference type="AlphaFoldDB" id="A0A5C7HZC5"/>
<proteinExistence type="predicted"/>
<sequence>MSGSSIAEHKAEFLKPSQLFLETMKGDYYNPVFLGFSFTDKHVRLAISDDCNANTYWDAYKFGPSRSELPRNDDLLNRLVDILQCLKDDTVEKYHLLGVVVVDNSVVMKLDIHDLMDNLCKKGNFGILKYTCWKDNIATDNPTFVCNRFGSLFWGVTFPVERSELRKHQEVMSAEQMLQGFLDFFDTIYYMDKDEEMVDEDRVREDKDEVREDKGLEMEDSERKMIKYQKSLQFFQEIMKRDSYIPVFLGLSFTDVFAVVALSDPCLNAHTFGRIPKGKDLLDNLVGIIRFLQNDHVQKLVGIIVAGDSVNPTFVSIRFGSLFGGVTFPVERSELRKHQEVISAEQMLQRFLDFSRALYIDKDEKVEDS</sequence>
<evidence type="ECO:0000313" key="2">
    <source>
        <dbReference type="Proteomes" id="UP000323000"/>
    </source>
</evidence>
<dbReference type="Proteomes" id="UP000323000">
    <property type="component" value="Chromosome 5"/>
</dbReference>
<comment type="caution">
    <text evidence="1">The sequence shown here is derived from an EMBL/GenBank/DDBJ whole genome shotgun (WGS) entry which is preliminary data.</text>
</comment>